<protein>
    <submittedName>
        <fullName evidence="2">Beta-1,3-glucan-binding protein-like</fullName>
    </submittedName>
</protein>
<dbReference type="AlphaFoldDB" id="A0A6P7H3C0"/>
<organism evidence="2">
    <name type="scientific">Diabrotica virgifera virgifera</name>
    <name type="common">western corn rootworm</name>
    <dbReference type="NCBI Taxonomy" id="50390"/>
    <lineage>
        <taxon>Eukaryota</taxon>
        <taxon>Metazoa</taxon>
        <taxon>Ecdysozoa</taxon>
        <taxon>Arthropoda</taxon>
        <taxon>Hexapoda</taxon>
        <taxon>Insecta</taxon>
        <taxon>Pterygota</taxon>
        <taxon>Neoptera</taxon>
        <taxon>Endopterygota</taxon>
        <taxon>Coleoptera</taxon>
        <taxon>Polyphaga</taxon>
        <taxon>Cucujiformia</taxon>
        <taxon>Chrysomeloidea</taxon>
        <taxon>Chrysomelidae</taxon>
        <taxon>Galerucinae</taxon>
        <taxon>Diabroticina</taxon>
        <taxon>Diabroticites</taxon>
        <taxon>Diabrotica</taxon>
    </lineage>
</organism>
<sequence length="115" mass="12925">MILILFAFSAILFNGVHSVCLKNSITTASGLHAPKNKSLCSGQLIFEDNFNFLDTSKWHHEQTLSGGGNNEFEWYTDDRRNSYTSNGQLHIKPTFVADEYGEKFLYSGTIDLGNK</sequence>
<gene>
    <name evidence="2" type="primary">LOC114345605</name>
</gene>
<proteinExistence type="predicted"/>
<reference evidence="2" key="1">
    <citation type="submission" date="2025-08" db="UniProtKB">
        <authorList>
            <consortium name="RefSeq"/>
        </authorList>
    </citation>
    <scope>IDENTIFICATION</scope>
    <source>
        <tissue evidence="2">Whole insect</tissue>
    </source>
</reference>
<evidence type="ECO:0000256" key="1">
    <source>
        <dbReference type="SAM" id="SignalP"/>
    </source>
</evidence>
<dbReference type="SUPFAM" id="SSF49899">
    <property type="entry name" value="Concanavalin A-like lectins/glucanases"/>
    <property type="match status" value="1"/>
</dbReference>
<accession>A0A6P7H3C0</accession>
<feature type="chain" id="PRO_5028044401" evidence="1">
    <location>
        <begin position="19"/>
        <end position="115"/>
    </location>
</feature>
<dbReference type="Gene3D" id="2.60.120.200">
    <property type="match status" value="1"/>
</dbReference>
<feature type="signal peptide" evidence="1">
    <location>
        <begin position="1"/>
        <end position="18"/>
    </location>
</feature>
<dbReference type="InParanoid" id="A0A6P7H3C0"/>
<name>A0A6P7H3C0_DIAVI</name>
<evidence type="ECO:0000313" key="2">
    <source>
        <dbReference type="RefSeq" id="XP_028152203.1"/>
    </source>
</evidence>
<dbReference type="InterPro" id="IPR013320">
    <property type="entry name" value="ConA-like_dom_sf"/>
</dbReference>
<keyword evidence="1" id="KW-0732">Signal</keyword>
<dbReference type="RefSeq" id="XP_028152203.1">
    <property type="nucleotide sequence ID" value="XM_028296402.1"/>
</dbReference>